<protein>
    <submittedName>
        <fullName evidence="5">Biotin-dependent carboxylase uncharacterized domain-containing protein</fullName>
    </submittedName>
</protein>
<dbReference type="AlphaFoldDB" id="A0A1I6E635"/>
<gene>
    <name evidence="5" type="ORF">SAMN05660706_12711</name>
</gene>
<proteinExistence type="predicted"/>
<dbReference type="STRING" id="39060.SAMN05660706_12711"/>
<dbReference type="Proteomes" id="UP000199584">
    <property type="component" value="Unassembled WGS sequence"/>
</dbReference>
<evidence type="ECO:0000256" key="3">
    <source>
        <dbReference type="ARBA" id="ARBA00022840"/>
    </source>
</evidence>
<keyword evidence="1" id="KW-0547">Nucleotide-binding</keyword>
<accession>A0A1I6E635</accession>
<dbReference type="SUPFAM" id="SSF50891">
    <property type="entry name" value="Cyclophilin-like"/>
    <property type="match status" value="1"/>
</dbReference>
<name>A0A1I6E635_9FIRM</name>
<evidence type="ECO:0000256" key="2">
    <source>
        <dbReference type="ARBA" id="ARBA00022801"/>
    </source>
</evidence>
<dbReference type="Pfam" id="PF02626">
    <property type="entry name" value="CT_A_B"/>
    <property type="match status" value="1"/>
</dbReference>
<evidence type="ECO:0000259" key="4">
    <source>
        <dbReference type="SMART" id="SM00797"/>
    </source>
</evidence>
<sequence>MALLRIIKPGLLTTIQDRGRFHYQKWGVPVAGAMDEYALRVGNILVGNHENEGALEITLFGPEIEFLAPGLVAITGADLGARLNDLDCALWRSFRVRKGDILQFTGLRSGCRAYLAVAGGFKIPEIMGSKSTYLRGSIGGMDGRALREGDELENEIQVNNINLTVREAPPAYRYKPANSQVVRVILGPQHDAFTQEGIMTFLDSEYKVAPESDRMGCRLDGPAIRHKNGADIISDGIAMGSIQVPGNGKPIIMLADRQTTGGYAKIATVITPDLWKIAQAKPGDSLRFTKVTLEQAHKIYRQYENNIRILAAKFNGANGTRPE</sequence>
<reference evidence="6" key="1">
    <citation type="submission" date="2016-10" db="EMBL/GenBank/DDBJ databases">
        <authorList>
            <person name="Varghese N."/>
            <person name="Submissions S."/>
        </authorList>
    </citation>
    <scope>NUCLEOTIDE SEQUENCE [LARGE SCALE GENOMIC DNA]</scope>
    <source>
        <strain evidence="6">DSM 3669</strain>
    </source>
</reference>
<evidence type="ECO:0000313" key="5">
    <source>
        <dbReference type="EMBL" id="SFR13209.1"/>
    </source>
</evidence>
<keyword evidence="6" id="KW-1185">Reference proteome</keyword>
<keyword evidence="3" id="KW-0067">ATP-binding</keyword>
<dbReference type="RefSeq" id="WP_207545198.1">
    <property type="nucleotide sequence ID" value="NZ_FOYM01000027.1"/>
</dbReference>
<dbReference type="SMART" id="SM00797">
    <property type="entry name" value="AHS2"/>
    <property type="match status" value="1"/>
</dbReference>
<keyword evidence="2" id="KW-0378">Hydrolase</keyword>
<dbReference type="PANTHER" id="PTHR43309">
    <property type="entry name" value="5-OXOPROLINASE SUBUNIT C"/>
    <property type="match status" value="1"/>
</dbReference>
<dbReference type="PANTHER" id="PTHR43309:SF5">
    <property type="entry name" value="5-OXOPROLINASE SUBUNIT C"/>
    <property type="match status" value="1"/>
</dbReference>
<dbReference type="NCBIfam" id="TIGR00724">
    <property type="entry name" value="urea_amlyse_rel"/>
    <property type="match status" value="1"/>
</dbReference>
<feature type="domain" description="Carboxyltransferase" evidence="4">
    <location>
        <begin position="25"/>
        <end position="306"/>
    </location>
</feature>
<dbReference type="InterPro" id="IPR052708">
    <property type="entry name" value="PxpC"/>
</dbReference>
<dbReference type="GO" id="GO:0016787">
    <property type="term" value="F:hydrolase activity"/>
    <property type="evidence" value="ECO:0007669"/>
    <property type="project" value="UniProtKB-KW"/>
</dbReference>
<dbReference type="EMBL" id="FOYM01000027">
    <property type="protein sequence ID" value="SFR13209.1"/>
    <property type="molecule type" value="Genomic_DNA"/>
</dbReference>
<organism evidence="5 6">
    <name type="scientific">Desulfoscipio geothermicus DSM 3669</name>
    <dbReference type="NCBI Taxonomy" id="1121426"/>
    <lineage>
        <taxon>Bacteria</taxon>
        <taxon>Bacillati</taxon>
        <taxon>Bacillota</taxon>
        <taxon>Clostridia</taxon>
        <taxon>Eubacteriales</taxon>
        <taxon>Desulfallaceae</taxon>
        <taxon>Desulfoscipio</taxon>
    </lineage>
</organism>
<dbReference type="InterPro" id="IPR003778">
    <property type="entry name" value="CT_A_B"/>
</dbReference>
<evidence type="ECO:0000313" key="6">
    <source>
        <dbReference type="Proteomes" id="UP000199584"/>
    </source>
</evidence>
<dbReference type="Gene3D" id="2.40.100.10">
    <property type="entry name" value="Cyclophilin-like"/>
    <property type="match status" value="1"/>
</dbReference>
<evidence type="ECO:0000256" key="1">
    <source>
        <dbReference type="ARBA" id="ARBA00022741"/>
    </source>
</evidence>
<dbReference type="InterPro" id="IPR029000">
    <property type="entry name" value="Cyclophilin-like_dom_sf"/>
</dbReference>
<dbReference type="GO" id="GO:0005524">
    <property type="term" value="F:ATP binding"/>
    <property type="evidence" value="ECO:0007669"/>
    <property type="project" value="UniProtKB-KW"/>
</dbReference>